<dbReference type="Gene3D" id="3.30.2290.10">
    <property type="entry name" value="PmbA/TldD superfamily"/>
    <property type="match status" value="1"/>
</dbReference>
<reference evidence="2" key="1">
    <citation type="journal article" date="2015" name="Nature">
        <title>Complex archaea that bridge the gap between prokaryotes and eukaryotes.</title>
        <authorList>
            <person name="Spang A."/>
            <person name="Saw J.H."/>
            <person name="Jorgensen S.L."/>
            <person name="Zaremba-Niedzwiedzka K."/>
            <person name="Martijn J."/>
            <person name="Lind A.E."/>
            <person name="van Eijk R."/>
            <person name="Schleper C."/>
            <person name="Guy L."/>
            <person name="Ettema T.J."/>
        </authorList>
    </citation>
    <scope>NUCLEOTIDE SEQUENCE</scope>
</reference>
<dbReference type="SUPFAM" id="SSF111283">
    <property type="entry name" value="Putative modulator of DNA gyrase, PmbA/TldD"/>
    <property type="match status" value="1"/>
</dbReference>
<dbReference type="InterPro" id="IPR002510">
    <property type="entry name" value="Metalloprtase-TldD/E_N"/>
</dbReference>
<feature type="domain" description="Metalloprotease TldD/E N-terminal" evidence="1">
    <location>
        <begin position="23"/>
        <end position="79"/>
    </location>
</feature>
<organism evidence="2">
    <name type="scientific">marine sediment metagenome</name>
    <dbReference type="NCBI Taxonomy" id="412755"/>
    <lineage>
        <taxon>unclassified sequences</taxon>
        <taxon>metagenomes</taxon>
        <taxon>ecological metagenomes</taxon>
    </lineage>
</organism>
<dbReference type="PANTHER" id="PTHR43421">
    <property type="entry name" value="METALLOPROTEASE PMBA"/>
    <property type="match status" value="1"/>
</dbReference>
<dbReference type="EMBL" id="LAZR01050922">
    <property type="protein sequence ID" value="KKK86272.1"/>
    <property type="molecule type" value="Genomic_DNA"/>
</dbReference>
<gene>
    <name evidence="2" type="ORF">LCGC14_2764880</name>
</gene>
<dbReference type="PANTHER" id="PTHR43421:SF1">
    <property type="entry name" value="METALLOPROTEASE PMBA"/>
    <property type="match status" value="1"/>
</dbReference>
<dbReference type="GO" id="GO:0005829">
    <property type="term" value="C:cytosol"/>
    <property type="evidence" value="ECO:0007669"/>
    <property type="project" value="TreeGrafter"/>
</dbReference>
<dbReference type="InterPro" id="IPR035068">
    <property type="entry name" value="TldD/PmbA_N"/>
</dbReference>
<name>A0A0F8YXU0_9ZZZZ</name>
<dbReference type="Pfam" id="PF01523">
    <property type="entry name" value="PmbA_TldD_1st"/>
    <property type="match status" value="1"/>
</dbReference>
<dbReference type="GO" id="GO:0006508">
    <property type="term" value="P:proteolysis"/>
    <property type="evidence" value="ECO:0007669"/>
    <property type="project" value="InterPro"/>
</dbReference>
<evidence type="ECO:0000313" key="2">
    <source>
        <dbReference type="EMBL" id="KKK86272.1"/>
    </source>
</evidence>
<comment type="caution">
    <text evidence="2">The sequence shown here is derived from an EMBL/GenBank/DDBJ whole genome shotgun (WGS) entry which is preliminary data.</text>
</comment>
<dbReference type="InterPro" id="IPR036059">
    <property type="entry name" value="TldD/PmbA_sf"/>
</dbReference>
<dbReference type="AlphaFoldDB" id="A0A0F8YXU0"/>
<dbReference type="GO" id="GO:0008237">
    <property type="term" value="F:metallopeptidase activity"/>
    <property type="evidence" value="ECO:0007669"/>
    <property type="project" value="InterPro"/>
</dbReference>
<dbReference type="InterPro" id="IPR047657">
    <property type="entry name" value="PmbA"/>
</dbReference>
<evidence type="ECO:0000259" key="1">
    <source>
        <dbReference type="Pfam" id="PF01523"/>
    </source>
</evidence>
<accession>A0A0F8YXU0</accession>
<protein>
    <recommendedName>
        <fullName evidence="1">Metalloprotease TldD/E N-terminal domain-containing protein</fullName>
    </recommendedName>
</protein>
<proteinExistence type="predicted"/>
<feature type="non-terminal residue" evidence="2">
    <location>
        <position position="123"/>
    </location>
</feature>
<sequence length="123" mass="12638">MKTDRELSKRLIEAALQGGASLAEVFQSASSSKSADVLGGKVEAAESSSTFGYGLRIVKDGRPGFSYSNNPDDASAVVDTTLATSAHSAADEALGLPVSQAAPDVATFDARVSEMTEQRVAGL</sequence>